<dbReference type="Pfam" id="PF10926">
    <property type="entry name" value="DUF2800"/>
    <property type="match status" value="1"/>
</dbReference>
<dbReference type="KEGG" id="vg:62681145"/>
<dbReference type="RefSeq" id="YP_009998554.1">
    <property type="nucleotide sequence ID" value="NC_052989.1"/>
</dbReference>
<name>A0A6M3YKE0_9CAUD</name>
<evidence type="ECO:0000256" key="1">
    <source>
        <dbReference type="SAM" id="MobiDB-lite"/>
    </source>
</evidence>
<sequence>MPARSFLLRLMDEFGNGGHSIFAPSGSAMWLYCSGSLIANLLEDDDGSYEAAEGTVAHELGEQWLKSGVKPDHRLGEVVSVTEGEGKPVYEVPIDEVMLDFVEEYVLWCEWLEGDHFVEQRVYFTELMPYANQDEIEEDPLAVPVDFVPQGGTADHVCCMMGLMIITDFKYGKGIWVDAVGNTQAMLYALGFFYKWDWKYHFEKIVIRIAQPRLHNWGEWEITRDELLDFAEFVRERAAKAWQINAPRRVSAKGCQWCKAKDSCVANAVALENLVYRDFDLLAEELTEHHMSMMKEKLREEYKMHLAKVAVLDEADMVRILEFRRPVEQWFKAINAKLEAAANAGHTIPGKKLVDGKSNRVFRNQKAAIDHLLFLGLEMEDIVTEEVISPAQAEEKLRKVAKLDRKSIDVALRNYVFKPPGKPTLVNDDDPRVALGDHDEGAWDDE</sequence>
<proteinExistence type="predicted"/>
<feature type="compositionally biased region" description="Basic and acidic residues" evidence="1">
    <location>
        <begin position="429"/>
        <end position="446"/>
    </location>
</feature>
<dbReference type="EMBL" id="MT330372">
    <property type="protein sequence ID" value="QJI52224.1"/>
    <property type="molecule type" value="Genomic_DNA"/>
</dbReference>
<evidence type="ECO:0008006" key="4">
    <source>
        <dbReference type="Google" id="ProtNLM"/>
    </source>
</evidence>
<keyword evidence="3" id="KW-1185">Reference proteome</keyword>
<dbReference type="Proteomes" id="UP000502753">
    <property type="component" value="Segment"/>
</dbReference>
<feature type="region of interest" description="Disordered" evidence="1">
    <location>
        <begin position="420"/>
        <end position="446"/>
    </location>
</feature>
<protein>
    <recommendedName>
        <fullName evidence="4">DUF2800 domain-containing protein</fullName>
    </recommendedName>
</protein>
<accession>A0A6M3YKE0</accession>
<organism evidence="2 3">
    <name type="scientific">Cronobacter phage JC01</name>
    <dbReference type="NCBI Taxonomy" id="2729575"/>
    <lineage>
        <taxon>Viruses</taxon>
        <taxon>Duplodnaviria</taxon>
        <taxon>Heunggongvirae</taxon>
        <taxon>Uroviricota</taxon>
        <taxon>Caudoviricetes</taxon>
        <taxon>Casjensviridae</taxon>
        <taxon>Jacunavirus</taxon>
        <taxon>Jacunavirus JC01</taxon>
    </lineage>
</organism>
<evidence type="ECO:0000313" key="2">
    <source>
        <dbReference type="EMBL" id="QJI52224.1"/>
    </source>
</evidence>
<reference evidence="2 3" key="1">
    <citation type="submission" date="2020-04" db="EMBL/GenBank/DDBJ databases">
        <title>Characterization and complete genome analysis of a novel phage JC01 infecting Cronobacter sakazakii.</title>
        <authorList>
            <person name="Jiang J."/>
            <person name="Zhao C."/>
            <person name="Tie D."/>
            <person name="Li Z."/>
        </authorList>
    </citation>
    <scope>NUCLEOTIDE SEQUENCE [LARGE SCALE GENOMIC DNA]</scope>
</reference>
<dbReference type="InterPro" id="IPR021229">
    <property type="entry name" value="DUF2800"/>
</dbReference>
<dbReference type="GeneID" id="62681145"/>
<evidence type="ECO:0000313" key="3">
    <source>
        <dbReference type="Proteomes" id="UP000502753"/>
    </source>
</evidence>